<sequence>MKLAILSDTHVPGRVDSIPSWVEDHIQNADLVIHAGDFDSPETLDHIREISAEFVGVRGNMDSDDVDLPTVEVVEAGGLTFVVTHGTGPRTGYVERVADMVRGSAGNTAIGICGHIHDIVDETRDDVRVLNPGSATGANVGDASTMMIGDIVDGTLSVEVVSNGEA</sequence>
<evidence type="ECO:0000259" key="2">
    <source>
        <dbReference type="Pfam" id="PF12850"/>
    </source>
</evidence>
<protein>
    <recommendedName>
        <fullName evidence="1">Phosphoesterase</fullName>
        <ecNumber evidence="1">3.1.4.-</ecNumber>
    </recommendedName>
</protein>
<keyword evidence="1" id="KW-0479">Metal-binding</keyword>
<dbReference type="Gene3D" id="3.60.21.10">
    <property type="match status" value="1"/>
</dbReference>
<dbReference type="EC" id="3.1.4.-" evidence="1"/>
<dbReference type="InterPro" id="IPR029052">
    <property type="entry name" value="Metallo-depent_PP-like"/>
</dbReference>
<comment type="cofactor">
    <cofactor evidence="1">
        <name>a divalent metal cation</name>
        <dbReference type="ChEBI" id="CHEBI:60240"/>
    </cofactor>
</comment>
<dbReference type="Proteomes" id="UP001596481">
    <property type="component" value="Unassembled WGS sequence"/>
</dbReference>
<organism evidence="3 4">
    <name type="scientific">Haloferax namakaokahaiae</name>
    <dbReference type="NCBI Taxonomy" id="1748331"/>
    <lineage>
        <taxon>Archaea</taxon>
        <taxon>Methanobacteriati</taxon>
        <taxon>Methanobacteriota</taxon>
        <taxon>Stenosarchaea group</taxon>
        <taxon>Halobacteria</taxon>
        <taxon>Halobacteriales</taxon>
        <taxon>Haloferacaceae</taxon>
        <taxon>Haloferax</taxon>
    </lineage>
</organism>
<keyword evidence="4" id="KW-1185">Reference proteome</keyword>
<gene>
    <name evidence="3" type="ORF">ACFQJC_04420</name>
</gene>
<reference evidence="3 4" key="1">
    <citation type="journal article" date="2019" name="Int. J. Syst. Evol. Microbiol.">
        <title>The Global Catalogue of Microorganisms (GCM) 10K type strain sequencing project: providing services to taxonomists for standard genome sequencing and annotation.</title>
        <authorList>
            <consortium name="The Broad Institute Genomics Platform"/>
            <consortium name="The Broad Institute Genome Sequencing Center for Infectious Disease"/>
            <person name="Wu L."/>
            <person name="Ma J."/>
        </authorList>
    </citation>
    <scope>NUCLEOTIDE SEQUENCE [LARGE SCALE GENOMIC DNA]</scope>
    <source>
        <strain evidence="3 4">DSM 29988</strain>
    </source>
</reference>
<dbReference type="GO" id="GO:0046872">
    <property type="term" value="F:metal ion binding"/>
    <property type="evidence" value="ECO:0007669"/>
    <property type="project" value="UniProtKB-KW"/>
</dbReference>
<evidence type="ECO:0000313" key="3">
    <source>
        <dbReference type="EMBL" id="MFC7202747.1"/>
    </source>
</evidence>
<dbReference type="GO" id="GO:0016787">
    <property type="term" value="F:hydrolase activity"/>
    <property type="evidence" value="ECO:0007669"/>
    <property type="project" value="UniProtKB-UniRule"/>
</dbReference>
<dbReference type="SUPFAM" id="SSF56300">
    <property type="entry name" value="Metallo-dependent phosphatases"/>
    <property type="match status" value="1"/>
</dbReference>
<accession>A0ABD5ZBU3</accession>
<dbReference type="Pfam" id="PF12850">
    <property type="entry name" value="Metallophos_2"/>
    <property type="match status" value="1"/>
</dbReference>
<dbReference type="AlphaFoldDB" id="A0ABD5ZBU3"/>
<dbReference type="NCBIfam" id="TIGR00040">
    <property type="entry name" value="yfcE"/>
    <property type="match status" value="1"/>
</dbReference>
<comment type="similarity">
    <text evidence="1">Belongs to the metallophosphoesterase superfamily. YfcE family.</text>
</comment>
<dbReference type="RefSeq" id="WP_390222038.1">
    <property type="nucleotide sequence ID" value="NZ_JBHTAA010000001.1"/>
</dbReference>
<name>A0ABD5ZBU3_9EURY</name>
<proteinExistence type="inferred from homology"/>
<dbReference type="EMBL" id="JBHTAA010000001">
    <property type="protein sequence ID" value="MFC7202747.1"/>
    <property type="molecule type" value="Genomic_DNA"/>
</dbReference>
<evidence type="ECO:0000256" key="1">
    <source>
        <dbReference type="RuleBase" id="RU362039"/>
    </source>
</evidence>
<dbReference type="PANTHER" id="PTHR11124">
    <property type="entry name" value="VACUOLAR SORTING PROTEIN VPS29"/>
    <property type="match status" value="1"/>
</dbReference>
<feature type="domain" description="Calcineurin-like phosphoesterase" evidence="2">
    <location>
        <begin position="1"/>
        <end position="153"/>
    </location>
</feature>
<dbReference type="InterPro" id="IPR024654">
    <property type="entry name" value="Calcineurin-like_PHP_lpxH"/>
</dbReference>
<dbReference type="InterPro" id="IPR000979">
    <property type="entry name" value="Phosphodiesterase_MJ0936/Vps29"/>
</dbReference>
<evidence type="ECO:0000313" key="4">
    <source>
        <dbReference type="Proteomes" id="UP001596481"/>
    </source>
</evidence>
<comment type="caution">
    <text evidence="3">The sequence shown here is derived from an EMBL/GenBank/DDBJ whole genome shotgun (WGS) entry which is preliminary data.</text>
</comment>